<dbReference type="PANTHER" id="PTHR12526">
    <property type="entry name" value="GLYCOSYLTRANSFERASE"/>
    <property type="match status" value="1"/>
</dbReference>
<proteinExistence type="predicted"/>
<keyword evidence="3" id="KW-0328">Glycosyltransferase</keyword>
<dbReference type="PANTHER" id="PTHR12526:SF630">
    <property type="entry name" value="GLYCOSYLTRANSFERASE"/>
    <property type="match status" value="1"/>
</dbReference>
<dbReference type="Pfam" id="PF00534">
    <property type="entry name" value="Glycos_transf_1"/>
    <property type="match status" value="1"/>
</dbReference>
<dbReference type="KEGG" id="knv:Pan216_57440"/>
<evidence type="ECO:0000313" key="3">
    <source>
        <dbReference type="EMBL" id="QDU64851.1"/>
    </source>
</evidence>
<dbReference type="EMBL" id="CP036279">
    <property type="protein sequence ID" value="QDU64851.1"/>
    <property type="molecule type" value="Genomic_DNA"/>
</dbReference>
<feature type="domain" description="Glycosyl transferase family 1" evidence="1">
    <location>
        <begin position="195"/>
        <end position="364"/>
    </location>
</feature>
<dbReference type="Pfam" id="PF13579">
    <property type="entry name" value="Glyco_trans_4_4"/>
    <property type="match status" value="1"/>
</dbReference>
<keyword evidence="3" id="KW-0808">Transferase</keyword>
<dbReference type="InterPro" id="IPR001296">
    <property type="entry name" value="Glyco_trans_1"/>
</dbReference>
<dbReference type="AlphaFoldDB" id="A0A518BCZ4"/>
<feature type="domain" description="Glycosyltransferase subfamily 4-like N-terminal" evidence="2">
    <location>
        <begin position="16"/>
        <end position="182"/>
    </location>
</feature>
<dbReference type="InterPro" id="IPR028098">
    <property type="entry name" value="Glyco_trans_4-like_N"/>
</dbReference>
<protein>
    <submittedName>
        <fullName evidence="3">Glycosyltransferase EpsD</fullName>
        <ecNumber evidence="3">2.4.-.-</ecNumber>
    </submittedName>
</protein>
<dbReference type="RefSeq" id="WP_145263334.1">
    <property type="nucleotide sequence ID" value="NZ_CP036279.1"/>
</dbReference>
<evidence type="ECO:0000259" key="1">
    <source>
        <dbReference type="Pfam" id="PF00534"/>
    </source>
</evidence>
<name>A0A518BCZ4_9BACT</name>
<dbReference type="Gene3D" id="3.40.50.2000">
    <property type="entry name" value="Glycogen Phosphorylase B"/>
    <property type="match status" value="2"/>
</dbReference>
<organism evidence="3 4">
    <name type="scientific">Kolteria novifilia</name>
    <dbReference type="NCBI Taxonomy" id="2527975"/>
    <lineage>
        <taxon>Bacteria</taxon>
        <taxon>Pseudomonadati</taxon>
        <taxon>Planctomycetota</taxon>
        <taxon>Planctomycetia</taxon>
        <taxon>Kolteriales</taxon>
        <taxon>Kolteriaceae</taxon>
        <taxon>Kolteria</taxon>
    </lineage>
</organism>
<dbReference type="GO" id="GO:0016757">
    <property type="term" value="F:glycosyltransferase activity"/>
    <property type="evidence" value="ECO:0007669"/>
    <property type="project" value="UniProtKB-KW"/>
</dbReference>
<gene>
    <name evidence="3" type="primary">epsD</name>
    <name evidence="3" type="ORF">Pan216_57440</name>
</gene>
<keyword evidence="4" id="KW-1185">Reference proteome</keyword>
<dbReference type="SUPFAM" id="SSF53756">
    <property type="entry name" value="UDP-Glycosyltransferase/glycogen phosphorylase"/>
    <property type="match status" value="1"/>
</dbReference>
<dbReference type="Proteomes" id="UP000317093">
    <property type="component" value="Chromosome"/>
</dbReference>
<dbReference type="CDD" id="cd03808">
    <property type="entry name" value="GT4_CapM-like"/>
    <property type="match status" value="1"/>
</dbReference>
<reference evidence="3 4" key="1">
    <citation type="submission" date="2019-02" db="EMBL/GenBank/DDBJ databases">
        <title>Deep-cultivation of Planctomycetes and their phenomic and genomic characterization uncovers novel biology.</title>
        <authorList>
            <person name="Wiegand S."/>
            <person name="Jogler M."/>
            <person name="Boedeker C."/>
            <person name="Pinto D."/>
            <person name="Vollmers J."/>
            <person name="Rivas-Marin E."/>
            <person name="Kohn T."/>
            <person name="Peeters S.H."/>
            <person name="Heuer A."/>
            <person name="Rast P."/>
            <person name="Oberbeckmann S."/>
            <person name="Bunk B."/>
            <person name="Jeske O."/>
            <person name="Meyerdierks A."/>
            <person name="Storesund J.E."/>
            <person name="Kallscheuer N."/>
            <person name="Luecker S."/>
            <person name="Lage O.M."/>
            <person name="Pohl T."/>
            <person name="Merkel B.J."/>
            <person name="Hornburger P."/>
            <person name="Mueller R.-W."/>
            <person name="Bruemmer F."/>
            <person name="Labrenz M."/>
            <person name="Spormann A.M."/>
            <person name="Op den Camp H."/>
            <person name="Overmann J."/>
            <person name="Amann R."/>
            <person name="Jetten M.S.M."/>
            <person name="Mascher T."/>
            <person name="Medema M.H."/>
            <person name="Devos D.P."/>
            <person name="Kaster A.-K."/>
            <person name="Ovreas L."/>
            <person name="Rohde M."/>
            <person name="Galperin M.Y."/>
            <person name="Jogler C."/>
        </authorList>
    </citation>
    <scope>NUCLEOTIDE SEQUENCE [LARGE SCALE GENOMIC DNA]</scope>
    <source>
        <strain evidence="3 4">Pan216</strain>
    </source>
</reference>
<sequence>MRVVHVITRMIVGGAQENTLHNIVDLHRDFGDEVTLITGPSEGPEGNLLENKRFREQLDGIDVRQVPTLIRPIRPWTDWRACRTLEHLLDEIRPDVVHTHSAKGGILGRAAADCHGKAGIVHTMHGHSFGDYQSALKNWLYIEAERWAGKRTDRFICVADAMTDEALKVGIAPREKFVTIHSGMDVDPFLNPSRDRDEVRASLGIPADADVVAKVARLFELKGHDDLLDATRPLVERYPNLHLLLIGDGILRESIAARAEAMGLGKRIHFSGLVAPEEIPNLLGAVDVVLHASYREGLARVLPQGLLAGKPVVSYDVGGAREVVLADQTGILVPVRDVAGLTRGLEELLDDPAKRERFGRTGRELFADQFRHQTMTRKIRAVYEEVIAERQAKR</sequence>
<evidence type="ECO:0000259" key="2">
    <source>
        <dbReference type="Pfam" id="PF13579"/>
    </source>
</evidence>
<dbReference type="EC" id="2.4.-.-" evidence="3"/>
<dbReference type="OrthoDB" id="9806653at2"/>
<accession>A0A518BCZ4</accession>
<evidence type="ECO:0000313" key="4">
    <source>
        <dbReference type="Proteomes" id="UP000317093"/>
    </source>
</evidence>